<dbReference type="AlphaFoldDB" id="A0A261QW45"/>
<evidence type="ECO:0008006" key="3">
    <source>
        <dbReference type="Google" id="ProtNLM"/>
    </source>
</evidence>
<dbReference type="EMBL" id="NEVK01000008">
    <property type="protein sequence ID" value="OZI16590.1"/>
    <property type="molecule type" value="Genomic_DNA"/>
</dbReference>
<dbReference type="Proteomes" id="UP000216947">
    <property type="component" value="Unassembled WGS sequence"/>
</dbReference>
<comment type="caution">
    <text evidence="1">The sequence shown here is derived from an EMBL/GenBank/DDBJ whole genome shotgun (WGS) entry which is preliminary data.</text>
</comment>
<dbReference type="InterPro" id="IPR029045">
    <property type="entry name" value="ClpP/crotonase-like_dom_sf"/>
</dbReference>
<proteinExistence type="predicted"/>
<evidence type="ECO:0000313" key="2">
    <source>
        <dbReference type="Proteomes" id="UP000216947"/>
    </source>
</evidence>
<accession>A0A261QW45</accession>
<dbReference type="RefSeq" id="WP_051423748.1">
    <property type="nucleotide sequence ID" value="NZ_NEVI01000023.1"/>
</dbReference>
<dbReference type="Gene3D" id="3.90.226.10">
    <property type="entry name" value="2-enoyl-CoA Hydratase, Chain A, domain 1"/>
    <property type="match status" value="1"/>
</dbReference>
<sequence length="249" mass="26938">MQSSINNLRITRHEGWAMVELNRPARRNALDRETRHHLAMALRALAGQARAIVLTGTGSAFCAGLDLKERAAAPDDDAHAAEWLELIESVRRHPAVFIAAVNGAALGAGVTLVNACDLAIASEDAVFGCPELAAGAYASASGPTTQLSGVSRKRSAWLLLTTERLSAHTFERWGLLNEVVAPGRLLPRATELAARIAAYEPAALTAVKRALDHIPAVTSHWREAIEYGQRINAELRRPQKQYCIPTQET</sequence>
<gene>
    <name evidence="1" type="ORF">CAL19_18115</name>
</gene>
<dbReference type="PANTHER" id="PTHR11941">
    <property type="entry name" value="ENOYL-COA HYDRATASE-RELATED"/>
    <property type="match status" value="1"/>
</dbReference>
<organism evidence="1 2">
    <name type="scientific">Bordetella genomosp. 7</name>
    <dbReference type="NCBI Taxonomy" id="1416805"/>
    <lineage>
        <taxon>Bacteria</taxon>
        <taxon>Pseudomonadati</taxon>
        <taxon>Pseudomonadota</taxon>
        <taxon>Betaproteobacteria</taxon>
        <taxon>Burkholderiales</taxon>
        <taxon>Alcaligenaceae</taxon>
        <taxon>Bordetella</taxon>
    </lineage>
</organism>
<dbReference type="GO" id="GO:0003824">
    <property type="term" value="F:catalytic activity"/>
    <property type="evidence" value="ECO:0007669"/>
    <property type="project" value="UniProtKB-ARBA"/>
</dbReference>
<dbReference type="CDD" id="cd06558">
    <property type="entry name" value="crotonase-like"/>
    <property type="match status" value="1"/>
</dbReference>
<dbReference type="PANTHER" id="PTHR11941:SF54">
    <property type="entry name" value="ENOYL-COA HYDRATASE, MITOCHONDRIAL"/>
    <property type="match status" value="1"/>
</dbReference>
<dbReference type="SUPFAM" id="SSF52096">
    <property type="entry name" value="ClpP/crotonase"/>
    <property type="match status" value="1"/>
</dbReference>
<dbReference type="Pfam" id="PF00378">
    <property type="entry name" value="ECH_1"/>
    <property type="match status" value="1"/>
</dbReference>
<reference evidence="2" key="1">
    <citation type="submission" date="2017-05" db="EMBL/GenBank/DDBJ databases">
        <title>Complete and WGS of Bordetella genogroups.</title>
        <authorList>
            <person name="Spilker T."/>
            <person name="Lipuma J."/>
        </authorList>
    </citation>
    <scope>NUCLEOTIDE SEQUENCE [LARGE SCALE GENOMIC DNA]</scope>
    <source>
        <strain evidence="2">AU18089</strain>
    </source>
</reference>
<dbReference type="OrthoDB" id="9807606at2"/>
<name>A0A261QW45_9BORD</name>
<protein>
    <recommendedName>
        <fullName evidence="3">Enoyl-CoA hydratase</fullName>
    </recommendedName>
</protein>
<dbReference type="GO" id="GO:0006635">
    <property type="term" value="P:fatty acid beta-oxidation"/>
    <property type="evidence" value="ECO:0007669"/>
    <property type="project" value="TreeGrafter"/>
</dbReference>
<keyword evidence="2" id="KW-1185">Reference proteome</keyword>
<evidence type="ECO:0000313" key="1">
    <source>
        <dbReference type="EMBL" id="OZI16590.1"/>
    </source>
</evidence>
<dbReference type="InterPro" id="IPR001753">
    <property type="entry name" value="Enoyl-CoA_hydra/iso"/>
</dbReference>